<protein>
    <submittedName>
        <fullName evidence="2">Uncharacterized protein</fullName>
    </submittedName>
</protein>
<evidence type="ECO:0000256" key="1">
    <source>
        <dbReference type="SAM" id="Phobius"/>
    </source>
</evidence>
<proteinExistence type="predicted"/>
<dbReference type="AlphaFoldDB" id="A0A1I1Y8D0"/>
<keyword evidence="3" id="KW-1185">Reference proteome</keyword>
<reference evidence="3" key="1">
    <citation type="submission" date="2016-10" db="EMBL/GenBank/DDBJ databases">
        <authorList>
            <person name="Varghese N."/>
            <person name="Submissions S."/>
        </authorList>
    </citation>
    <scope>NUCLEOTIDE SEQUENCE [LARGE SCALE GENOMIC DNA]</scope>
    <source>
        <strain evidence="3">DSM 45004</strain>
    </source>
</reference>
<organism evidence="2 3">
    <name type="scientific">Actinopolyspora alba</name>
    <dbReference type="NCBI Taxonomy" id="673379"/>
    <lineage>
        <taxon>Bacteria</taxon>
        <taxon>Bacillati</taxon>
        <taxon>Actinomycetota</taxon>
        <taxon>Actinomycetes</taxon>
        <taxon>Actinopolysporales</taxon>
        <taxon>Actinopolysporaceae</taxon>
        <taxon>Actinopolyspora</taxon>
        <taxon>Actinopolyspora alba group</taxon>
    </lineage>
</organism>
<dbReference type="Proteomes" id="UP000198716">
    <property type="component" value="Unassembled WGS sequence"/>
</dbReference>
<sequence>MALTLLDLVWVFPVLGGVYVVFGVILLVRNHFKSLGTHVAKVREDLASREKNGASRLISGSYPKLSNEMMRDLAEHEGFVFLGSTGRSMNFQRPVPSDGEPVEVPGAWKGRIEPHGGLGSGKHRRLLLEWLDGASADDSSLTLRRDQLGALPKSEILGVAAEYGWSFESEEITDTEWRLFFRPGATEHEQDERWLFVDDG</sequence>
<dbReference type="EMBL" id="FOMZ01000008">
    <property type="protein sequence ID" value="SFE15592.1"/>
    <property type="molecule type" value="Genomic_DNA"/>
</dbReference>
<name>A0A1I1Y8D0_9ACTN</name>
<accession>A0A1I1Y8D0</accession>
<feature type="transmembrane region" description="Helical" evidence="1">
    <location>
        <begin position="6"/>
        <end position="28"/>
    </location>
</feature>
<evidence type="ECO:0000313" key="2">
    <source>
        <dbReference type="EMBL" id="SFE15592.1"/>
    </source>
</evidence>
<keyword evidence="1" id="KW-0812">Transmembrane</keyword>
<gene>
    <name evidence="2" type="ORF">SAMN04487819_108233</name>
</gene>
<keyword evidence="1" id="KW-0472">Membrane</keyword>
<keyword evidence="1" id="KW-1133">Transmembrane helix</keyword>
<evidence type="ECO:0000313" key="3">
    <source>
        <dbReference type="Proteomes" id="UP000198716"/>
    </source>
</evidence>